<organism evidence="1">
    <name type="scientific">marine metagenome</name>
    <dbReference type="NCBI Taxonomy" id="408172"/>
    <lineage>
        <taxon>unclassified sequences</taxon>
        <taxon>metagenomes</taxon>
        <taxon>ecological metagenomes</taxon>
    </lineage>
</organism>
<name>A0A382XHM0_9ZZZZ</name>
<proteinExistence type="predicted"/>
<dbReference type="AlphaFoldDB" id="A0A382XHM0"/>
<feature type="non-terminal residue" evidence="1">
    <location>
        <position position="25"/>
    </location>
</feature>
<accession>A0A382XHM0</accession>
<protein>
    <submittedName>
        <fullName evidence="1">Uncharacterized protein</fullName>
    </submittedName>
</protein>
<sequence length="25" mass="2983">MKLDSDNWMIEGYYSNLSIQIIHPD</sequence>
<dbReference type="EMBL" id="UINC01167679">
    <property type="protein sequence ID" value="SVD70324.1"/>
    <property type="molecule type" value="Genomic_DNA"/>
</dbReference>
<evidence type="ECO:0000313" key="1">
    <source>
        <dbReference type="EMBL" id="SVD70324.1"/>
    </source>
</evidence>
<reference evidence="1" key="1">
    <citation type="submission" date="2018-05" db="EMBL/GenBank/DDBJ databases">
        <authorList>
            <person name="Lanie J.A."/>
            <person name="Ng W.-L."/>
            <person name="Kazmierczak K.M."/>
            <person name="Andrzejewski T.M."/>
            <person name="Davidsen T.M."/>
            <person name="Wayne K.J."/>
            <person name="Tettelin H."/>
            <person name="Glass J.I."/>
            <person name="Rusch D."/>
            <person name="Podicherti R."/>
            <person name="Tsui H.-C.T."/>
            <person name="Winkler M.E."/>
        </authorList>
    </citation>
    <scope>NUCLEOTIDE SEQUENCE</scope>
</reference>
<gene>
    <name evidence="1" type="ORF">METZ01_LOCUS423178</name>
</gene>